<dbReference type="Gene3D" id="3.40.50.300">
    <property type="entry name" value="P-loop containing nucleotide triphosphate hydrolases"/>
    <property type="match status" value="1"/>
</dbReference>
<dbReference type="PROSITE" id="PS50893">
    <property type="entry name" value="ABC_TRANSPORTER_2"/>
    <property type="match status" value="1"/>
</dbReference>
<comment type="catalytic activity">
    <reaction evidence="5">
        <text>an R-cob(III)alamin(out) + ATP + H2O = an R-cob(III)alamin(in) + ADP + phosphate + H(+)</text>
        <dbReference type="Rhea" id="RHEA:17873"/>
        <dbReference type="ChEBI" id="CHEBI:15377"/>
        <dbReference type="ChEBI" id="CHEBI:15378"/>
        <dbReference type="ChEBI" id="CHEBI:30616"/>
        <dbReference type="ChEBI" id="CHEBI:43474"/>
        <dbReference type="ChEBI" id="CHEBI:140785"/>
        <dbReference type="ChEBI" id="CHEBI:456216"/>
        <dbReference type="EC" id="7.6.2.8"/>
    </reaction>
</comment>
<evidence type="ECO:0000259" key="10">
    <source>
        <dbReference type="PROSITE" id="PS50893"/>
    </source>
</evidence>
<dbReference type="GO" id="GO:0015420">
    <property type="term" value="F:ABC-type vitamin B12 transporter activity"/>
    <property type="evidence" value="ECO:0007669"/>
    <property type="project" value="UniProtKB-EC"/>
</dbReference>
<dbReference type="PROSITE" id="PS00211">
    <property type="entry name" value="ABC_TRANSPORTER_1"/>
    <property type="match status" value="1"/>
</dbReference>
<dbReference type="InterPro" id="IPR050153">
    <property type="entry name" value="Metal_Ion_Import_ABC"/>
</dbReference>
<dbReference type="InterPro" id="IPR017871">
    <property type="entry name" value="ABC_transporter-like_CS"/>
</dbReference>
<dbReference type="InterPro" id="IPR003593">
    <property type="entry name" value="AAA+_ATPase"/>
</dbReference>
<dbReference type="SUPFAM" id="SSF52540">
    <property type="entry name" value="P-loop containing nucleoside triphosphate hydrolases"/>
    <property type="match status" value="1"/>
</dbReference>
<dbReference type="EC" id="7.6.2.8" evidence="7"/>
<dbReference type="AlphaFoldDB" id="A0AA96V9F6"/>
<accession>A0AA96V9F6</accession>
<dbReference type="PANTHER" id="PTHR42734:SF6">
    <property type="entry name" value="MOLYBDATE IMPORT ATP-BINDING PROTEIN MOLC"/>
    <property type="match status" value="1"/>
</dbReference>
<dbReference type="CDD" id="cd03214">
    <property type="entry name" value="ABC_Iron-Siderophores_B12_Hemin"/>
    <property type="match status" value="1"/>
</dbReference>
<evidence type="ECO:0000256" key="1">
    <source>
        <dbReference type="ARBA" id="ARBA00005417"/>
    </source>
</evidence>
<evidence type="ECO:0000256" key="4">
    <source>
        <dbReference type="ARBA" id="ARBA00022840"/>
    </source>
</evidence>
<dbReference type="SMART" id="SM00382">
    <property type="entry name" value="AAA"/>
    <property type="match status" value="1"/>
</dbReference>
<organism evidence="11 12">
    <name type="scientific">Methanimicrococcus hongohii</name>
    <dbReference type="NCBI Taxonomy" id="3028295"/>
    <lineage>
        <taxon>Archaea</taxon>
        <taxon>Methanobacteriati</taxon>
        <taxon>Methanobacteriota</taxon>
        <taxon>Stenosarchaea group</taxon>
        <taxon>Methanomicrobia</taxon>
        <taxon>Methanosarcinales</taxon>
        <taxon>Methanosarcinaceae</taxon>
        <taxon>Methanimicrococcus</taxon>
    </lineage>
</organism>
<dbReference type="InterPro" id="IPR027417">
    <property type="entry name" value="P-loop_NTPase"/>
</dbReference>
<dbReference type="InterPro" id="IPR003439">
    <property type="entry name" value="ABC_transporter-like_ATP-bd"/>
</dbReference>
<reference evidence="11 12" key="1">
    <citation type="submission" date="2023-07" db="EMBL/GenBank/DDBJ databases">
        <title>Closed genoem sequence of Methanomicrococcus sp. Hf6.</title>
        <authorList>
            <person name="Poehlein A."/>
            <person name="Protasov E."/>
            <person name="Platt K."/>
            <person name="Reeh H."/>
            <person name="Daniel R."/>
            <person name="Brune A."/>
        </authorList>
    </citation>
    <scope>NUCLEOTIDE SEQUENCE [LARGE SCALE GENOMIC DNA]</scope>
    <source>
        <strain evidence="11 12">Hf6</strain>
    </source>
</reference>
<dbReference type="KEGG" id="mehf:MmiHf6_11890"/>
<keyword evidence="2" id="KW-0813">Transport</keyword>
<evidence type="ECO:0000256" key="9">
    <source>
        <dbReference type="ARBA" id="ARBA00077139"/>
    </source>
</evidence>
<dbReference type="Pfam" id="PF00005">
    <property type="entry name" value="ABC_tran"/>
    <property type="match status" value="1"/>
</dbReference>
<dbReference type="PANTHER" id="PTHR42734">
    <property type="entry name" value="METAL TRANSPORT SYSTEM ATP-BINDING PROTEIN TM_0124-RELATED"/>
    <property type="match status" value="1"/>
</dbReference>
<proteinExistence type="inferred from homology"/>
<evidence type="ECO:0000256" key="8">
    <source>
        <dbReference type="ARBA" id="ARBA00073649"/>
    </source>
</evidence>
<comment type="function">
    <text evidence="6">Required for corrinoid utilization. Probably part of the ABC transporter complex BtuCDF involved in cobalamin (vitamin B12) import. Probably responsible for energy coupling to the transport system.</text>
</comment>
<name>A0AA96V9F6_9EURY</name>
<dbReference type="GO" id="GO:0016887">
    <property type="term" value="F:ATP hydrolysis activity"/>
    <property type="evidence" value="ECO:0007669"/>
    <property type="project" value="InterPro"/>
</dbReference>
<evidence type="ECO:0000313" key="12">
    <source>
        <dbReference type="Proteomes" id="UP001302978"/>
    </source>
</evidence>
<dbReference type="RefSeq" id="WP_316557034.1">
    <property type="nucleotide sequence ID" value="NZ_CP131059.1"/>
</dbReference>
<dbReference type="GeneID" id="85195767"/>
<gene>
    <name evidence="11" type="primary">fpuC</name>
    <name evidence="11" type="ORF">MmiHf6_11890</name>
</gene>
<dbReference type="GO" id="GO:0005524">
    <property type="term" value="F:ATP binding"/>
    <property type="evidence" value="ECO:0007669"/>
    <property type="project" value="UniProtKB-KW"/>
</dbReference>
<dbReference type="FunFam" id="3.40.50.300:FF:000134">
    <property type="entry name" value="Iron-enterobactin ABC transporter ATP-binding protein"/>
    <property type="match status" value="1"/>
</dbReference>
<keyword evidence="3" id="KW-0547">Nucleotide-binding</keyword>
<evidence type="ECO:0000256" key="2">
    <source>
        <dbReference type="ARBA" id="ARBA00022448"/>
    </source>
</evidence>
<protein>
    <recommendedName>
        <fullName evidence="8">Cobalamin import ATP-binding protein BtuD</fullName>
        <ecNumber evidence="7">7.6.2.8</ecNumber>
    </recommendedName>
    <alternativeName>
        <fullName evidence="9">Vitamin B12-transporting ATPase</fullName>
    </alternativeName>
</protein>
<sequence>MILQVSGVHFDYKSRKVLNGIELSVERGEILAIMGPNGVGKSTLLKCMDMILKPTAGAVIADGSDLTKLSNQEVAQKIGYVAQRNDVSRTTVFDAVLLGRKPHIGLTVSQRDYQITDAALKRFGLEQMHLRRIDEMSGGELQKVCICRAIAQEPSVLLLDEPTSSLDLHNQLEILKIIRDVTEGHQTATVLTMHDLNLALRFADKFMFMKDGIIHDACDASGVTPEIIENIYGVKVHIEYFKGIPYVIPE</sequence>
<evidence type="ECO:0000313" key="11">
    <source>
        <dbReference type="EMBL" id="WNY23866.1"/>
    </source>
</evidence>
<keyword evidence="4 11" id="KW-0067">ATP-binding</keyword>
<evidence type="ECO:0000256" key="7">
    <source>
        <dbReference type="ARBA" id="ARBA00066387"/>
    </source>
</evidence>
<comment type="similarity">
    <text evidence="1">Belongs to the ABC transporter superfamily.</text>
</comment>
<feature type="domain" description="ABC transporter" evidence="10">
    <location>
        <begin position="3"/>
        <end position="236"/>
    </location>
</feature>
<dbReference type="Proteomes" id="UP001302978">
    <property type="component" value="Chromosome"/>
</dbReference>
<keyword evidence="12" id="KW-1185">Reference proteome</keyword>
<dbReference type="EMBL" id="CP131059">
    <property type="protein sequence ID" value="WNY23866.1"/>
    <property type="molecule type" value="Genomic_DNA"/>
</dbReference>
<evidence type="ECO:0000256" key="3">
    <source>
        <dbReference type="ARBA" id="ARBA00022741"/>
    </source>
</evidence>
<evidence type="ECO:0000256" key="5">
    <source>
        <dbReference type="ARBA" id="ARBA00050590"/>
    </source>
</evidence>
<evidence type="ECO:0000256" key="6">
    <source>
        <dbReference type="ARBA" id="ARBA00058960"/>
    </source>
</evidence>